<accession>A0ABQ1E4W8</accession>
<gene>
    <name evidence="1" type="ORF">CSC2_03160</name>
</gene>
<reference evidence="1 2" key="1">
    <citation type="journal article" date="2021" name="Int. J. Syst. Evol. Microbiol.">
        <title>Clostridium zeae sp. nov., isolated from corn silage.</title>
        <authorList>
            <person name="Kobayashi H."/>
            <person name="Tanizawa Y."/>
            <person name="Yagura M."/>
            <person name="Sakamoto M."/>
            <person name="Ohkuma M."/>
            <person name="Tohno M."/>
        </authorList>
    </citation>
    <scope>NUCLEOTIDE SEQUENCE [LARGE SCALE GENOMIC DNA]</scope>
    <source>
        <strain evidence="1 2">CSC2</strain>
    </source>
</reference>
<evidence type="ECO:0000313" key="2">
    <source>
        <dbReference type="Proteomes" id="UP000663802"/>
    </source>
</evidence>
<sequence length="105" mass="12031">MSKLNIIYTIKRIIEIKAEVVNVKFVIGIDELKILGIDKIIKTILYFPAFKKKLLSFDSLLKPTANKIYPTMSGKISKLLMLKPNITKRNPQKSHSNPFFLINTP</sequence>
<keyword evidence="2" id="KW-1185">Reference proteome</keyword>
<organism evidence="1 2">
    <name type="scientific">Clostridium zeae</name>
    <dbReference type="NCBI Taxonomy" id="2759022"/>
    <lineage>
        <taxon>Bacteria</taxon>
        <taxon>Bacillati</taxon>
        <taxon>Bacillota</taxon>
        <taxon>Clostridia</taxon>
        <taxon>Eubacteriales</taxon>
        <taxon>Clostridiaceae</taxon>
        <taxon>Clostridium</taxon>
    </lineage>
</organism>
<protein>
    <submittedName>
        <fullName evidence="1">Uncharacterized protein</fullName>
    </submittedName>
</protein>
<evidence type="ECO:0000313" key="1">
    <source>
        <dbReference type="EMBL" id="GFZ29790.1"/>
    </source>
</evidence>
<dbReference type="EMBL" id="BMBA01000001">
    <property type="protein sequence ID" value="GFZ29790.1"/>
    <property type="molecule type" value="Genomic_DNA"/>
</dbReference>
<name>A0ABQ1E4W8_9CLOT</name>
<proteinExistence type="predicted"/>
<comment type="caution">
    <text evidence="1">The sequence shown here is derived from an EMBL/GenBank/DDBJ whole genome shotgun (WGS) entry which is preliminary data.</text>
</comment>
<dbReference type="Proteomes" id="UP000663802">
    <property type="component" value="Unassembled WGS sequence"/>
</dbReference>